<dbReference type="InterPro" id="IPR025411">
    <property type="entry name" value="DUF4136"/>
</dbReference>
<reference evidence="3" key="1">
    <citation type="journal article" date="2019" name="Int. J. Syst. Evol. Microbiol.">
        <title>The Global Catalogue of Microorganisms (GCM) 10K type strain sequencing project: providing services to taxonomists for standard genome sequencing and annotation.</title>
        <authorList>
            <consortium name="The Broad Institute Genomics Platform"/>
            <consortium name="The Broad Institute Genome Sequencing Center for Infectious Disease"/>
            <person name="Wu L."/>
            <person name="Ma J."/>
        </authorList>
    </citation>
    <scope>NUCLEOTIDE SEQUENCE [LARGE SCALE GENOMIC DNA]</scope>
    <source>
        <strain evidence="3">JCM 17551</strain>
    </source>
</reference>
<dbReference type="EMBL" id="BAABBN010000002">
    <property type="protein sequence ID" value="GAA3910173.1"/>
    <property type="molecule type" value="Genomic_DNA"/>
</dbReference>
<feature type="domain" description="DUF4136" evidence="1">
    <location>
        <begin position="33"/>
        <end position="171"/>
    </location>
</feature>
<dbReference type="Gene3D" id="3.30.160.670">
    <property type="match status" value="1"/>
</dbReference>
<dbReference type="RefSeq" id="WP_344794354.1">
    <property type="nucleotide sequence ID" value="NZ_BAABBN010000002.1"/>
</dbReference>
<keyword evidence="3" id="KW-1185">Reference proteome</keyword>
<dbReference type="Proteomes" id="UP001501565">
    <property type="component" value="Unassembled WGS sequence"/>
</dbReference>
<dbReference type="Pfam" id="PF13590">
    <property type="entry name" value="DUF4136"/>
    <property type="match status" value="1"/>
</dbReference>
<accession>A0ABP7LYE4</accession>
<sequence length="177" mass="20168">MANFFHSIALGTSIIIAAGCASQPSNYKTYLEADQSYAYQELTHFSIEPKQFVGNASDAEPDIYDAVQSELKAKGYQFTQTGGDFAVEFYARRQEEKKMVVRPVHSPVGDFTEYRMEDFLKGALVIHLRDLKTNKVFWKNTYSAQSQKKLEGAALKEKIQQAVKKLFTPFPHKNKRK</sequence>
<proteinExistence type="predicted"/>
<name>A0ABP7LYE4_9GAMM</name>
<evidence type="ECO:0000313" key="3">
    <source>
        <dbReference type="Proteomes" id="UP001501565"/>
    </source>
</evidence>
<evidence type="ECO:0000313" key="2">
    <source>
        <dbReference type="EMBL" id="GAA3910173.1"/>
    </source>
</evidence>
<gene>
    <name evidence="2" type="ORF">GCM10022277_01050</name>
</gene>
<evidence type="ECO:0000259" key="1">
    <source>
        <dbReference type="Pfam" id="PF13590"/>
    </source>
</evidence>
<protein>
    <recommendedName>
        <fullName evidence="1">DUF4136 domain-containing protein</fullName>
    </recommendedName>
</protein>
<comment type="caution">
    <text evidence="2">The sequence shown here is derived from an EMBL/GenBank/DDBJ whole genome shotgun (WGS) entry which is preliminary data.</text>
</comment>
<organism evidence="2 3">
    <name type="scientific">Litoribacillus peritrichatus</name>
    <dbReference type="NCBI Taxonomy" id="718191"/>
    <lineage>
        <taxon>Bacteria</taxon>
        <taxon>Pseudomonadati</taxon>
        <taxon>Pseudomonadota</taxon>
        <taxon>Gammaproteobacteria</taxon>
        <taxon>Oceanospirillales</taxon>
        <taxon>Oceanospirillaceae</taxon>
        <taxon>Litoribacillus</taxon>
    </lineage>
</organism>